<organism evidence="5 6">
    <name type="scientific">Clonostachys rhizophaga</name>
    <dbReference type="NCBI Taxonomy" id="160324"/>
    <lineage>
        <taxon>Eukaryota</taxon>
        <taxon>Fungi</taxon>
        <taxon>Dikarya</taxon>
        <taxon>Ascomycota</taxon>
        <taxon>Pezizomycotina</taxon>
        <taxon>Sordariomycetes</taxon>
        <taxon>Hypocreomycetidae</taxon>
        <taxon>Hypocreales</taxon>
        <taxon>Bionectriaceae</taxon>
        <taxon>Clonostachys</taxon>
    </lineage>
</organism>
<dbReference type="Proteomes" id="UP000696573">
    <property type="component" value="Unassembled WGS sequence"/>
</dbReference>
<keyword evidence="4" id="KW-0560">Oxidoreductase</keyword>
<proteinExistence type="inferred from homology"/>
<keyword evidence="3" id="KW-0274">FAD</keyword>
<protein>
    <recommendedName>
        <fullName evidence="7">Sterigmatocystin biosynthesis monooxygenase stcW</fullName>
    </recommendedName>
</protein>
<evidence type="ECO:0000313" key="5">
    <source>
        <dbReference type="EMBL" id="CAH0020174.1"/>
    </source>
</evidence>
<dbReference type="GO" id="GO:0004499">
    <property type="term" value="F:N,N-dimethylaniline monooxygenase activity"/>
    <property type="evidence" value="ECO:0007669"/>
    <property type="project" value="InterPro"/>
</dbReference>
<dbReference type="InterPro" id="IPR036188">
    <property type="entry name" value="FAD/NAD-bd_sf"/>
</dbReference>
<evidence type="ECO:0000256" key="4">
    <source>
        <dbReference type="ARBA" id="ARBA00023002"/>
    </source>
</evidence>
<dbReference type="PANTHER" id="PTHR42877">
    <property type="entry name" value="L-ORNITHINE N(5)-MONOOXYGENASE-RELATED"/>
    <property type="match status" value="1"/>
</dbReference>
<name>A0A9N9VCD7_9HYPO</name>
<dbReference type="OrthoDB" id="74360at2759"/>
<dbReference type="AlphaFoldDB" id="A0A9N9VCD7"/>
<dbReference type="Gene3D" id="3.50.50.60">
    <property type="entry name" value="FAD/NAD(P)-binding domain"/>
    <property type="match status" value="2"/>
</dbReference>
<sequence>MGSIGSIQDTVPPPSSVGTDKFEKLADQCKWPRQNERGYKIQEEVFAHERPIRVIHIGAGISGICLAKFLPEMLNNASLVCYDKNSDIGGTWLENRYPGCACDIPSVNYQFAWARNPSWTHFYSYAKEIWQYLRDVVDQYGLEKAMKLNHEVTRAVWDEDSGVWKVSVKNLLTGEEFVDSAEILVNGSGVLNNWKWPDIDGLRDFKGTICHTARFDTSVDLKGKRVAVIGMGSSGIQVTAEVSSYAERLYTWIRSPTWITAGFAQNHAGPNGANFEYSSAQKQKFAQDPASYLQYCKAIESELNQRFKFILNGTQESAQAKEFSTAQMTKRLNGRTDLVERLIPTNFNVGCRRPTPGNGFLEALIRPNVTTFTQGIKKITSKGVMNEDGVEVEVDVIICATGFDTSWVPRIPIIANGRNVQDIMRDGPLSYLSVAVPEIPNYWMGVGPYGPLGHGSFVPLIEHVTKYILTAAKKMQVENIKSLIPKLDVCKSFAEHADLFLKRTAWSGECRSWFKQGRLDGKLTIFPGSRLVFFGLMEAPRYEDYQIQYRAGNPFAFLGNGFSIKEFDGSDLAYYLGTENNPGGLLLVNEKQAKRINGINGFHAS</sequence>
<evidence type="ECO:0000256" key="3">
    <source>
        <dbReference type="ARBA" id="ARBA00022827"/>
    </source>
</evidence>
<dbReference type="Pfam" id="PF00743">
    <property type="entry name" value="FMO-like"/>
    <property type="match status" value="1"/>
</dbReference>
<accession>A0A9N9VCD7</accession>
<keyword evidence="2" id="KW-0285">Flavoprotein</keyword>
<dbReference type="InterPro" id="IPR020946">
    <property type="entry name" value="Flavin_mOase-like"/>
</dbReference>
<reference evidence="5" key="1">
    <citation type="submission" date="2021-10" db="EMBL/GenBank/DDBJ databases">
        <authorList>
            <person name="Piombo E."/>
        </authorList>
    </citation>
    <scope>NUCLEOTIDE SEQUENCE</scope>
</reference>
<dbReference type="PANTHER" id="PTHR42877:SF7">
    <property type="entry name" value="FLAVIN-BINDING MONOOXYGENASE-RELATED"/>
    <property type="match status" value="1"/>
</dbReference>
<dbReference type="EMBL" id="CABFNQ020000633">
    <property type="protein sequence ID" value="CAH0020174.1"/>
    <property type="molecule type" value="Genomic_DNA"/>
</dbReference>
<evidence type="ECO:0008006" key="7">
    <source>
        <dbReference type="Google" id="ProtNLM"/>
    </source>
</evidence>
<dbReference type="GO" id="GO:0050661">
    <property type="term" value="F:NADP binding"/>
    <property type="evidence" value="ECO:0007669"/>
    <property type="project" value="InterPro"/>
</dbReference>
<keyword evidence="6" id="KW-1185">Reference proteome</keyword>
<evidence type="ECO:0000256" key="2">
    <source>
        <dbReference type="ARBA" id="ARBA00022630"/>
    </source>
</evidence>
<comment type="caution">
    <text evidence="5">The sequence shown here is derived from an EMBL/GenBank/DDBJ whole genome shotgun (WGS) entry which is preliminary data.</text>
</comment>
<dbReference type="SUPFAM" id="SSF51905">
    <property type="entry name" value="FAD/NAD(P)-binding domain"/>
    <property type="match status" value="3"/>
</dbReference>
<gene>
    <name evidence="5" type="ORF">CRHIZ90672A_00017983</name>
</gene>
<evidence type="ECO:0000256" key="1">
    <source>
        <dbReference type="ARBA" id="ARBA00010139"/>
    </source>
</evidence>
<evidence type="ECO:0000313" key="6">
    <source>
        <dbReference type="Proteomes" id="UP000696573"/>
    </source>
</evidence>
<dbReference type="GO" id="GO:0050660">
    <property type="term" value="F:flavin adenine dinucleotide binding"/>
    <property type="evidence" value="ECO:0007669"/>
    <property type="project" value="InterPro"/>
</dbReference>
<comment type="similarity">
    <text evidence="1">Belongs to the FAD-binding monooxygenase family.</text>
</comment>
<dbReference type="InterPro" id="IPR051209">
    <property type="entry name" value="FAD-bind_Monooxygenase_sf"/>
</dbReference>